<dbReference type="SUPFAM" id="SSF46626">
    <property type="entry name" value="Cytochrome c"/>
    <property type="match status" value="2"/>
</dbReference>
<feature type="binding site" description="axial binding residue" evidence="9">
    <location>
        <position position="238"/>
    </location>
    <ligand>
        <name>heme c</name>
        <dbReference type="ChEBI" id="CHEBI:61717"/>
        <label>2</label>
    </ligand>
    <ligandPart>
        <name>Fe</name>
        <dbReference type="ChEBI" id="CHEBI:18248"/>
    </ligandPart>
</feature>
<dbReference type="GO" id="GO:0020037">
    <property type="term" value="F:heme binding"/>
    <property type="evidence" value="ECO:0007669"/>
    <property type="project" value="InterPro"/>
</dbReference>
<evidence type="ECO:0000256" key="7">
    <source>
        <dbReference type="ARBA" id="ARBA00023004"/>
    </source>
</evidence>
<keyword evidence="12" id="KW-1185">Reference proteome</keyword>
<dbReference type="EMBL" id="JBDKWZ010000007">
    <property type="protein sequence ID" value="MEN7548844.1"/>
    <property type="molecule type" value="Genomic_DNA"/>
</dbReference>
<evidence type="ECO:0000313" key="11">
    <source>
        <dbReference type="EMBL" id="MEN7548844.1"/>
    </source>
</evidence>
<keyword evidence="6 11" id="KW-0560">Oxidoreductase</keyword>
<feature type="binding site" description="axial binding residue" evidence="9">
    <location>
        <position position="85"/>
    </location>
    <ligand>
        <name>heme c</name>
        <dbReference type="ChEBI" id="CHEBI:61717"/>
        <label>1</label>
    </ligand>
    <ligandPart>
        <name>Fe</name>
        <dbReference type="ChEBI" id="CHEBI:18248"/>
    </ligandPart>
</feature>
<dbReference type="GO" id="GO:0046872">
    <property type="term" value="F:metal ion binding"/>
    <property type="evidence" value="ECO:0007669"/>
    <property type="project" value="UniProtKB-KW"/>
</dbReference>
<feature type="binding site" description="covalent" evidence="8">
    <location>
        <position position="84"/>
    </location>
    <ligand>
        <name>heme c</name>
        <dbReference type="ChEBI" id="CHEBI:61717"/>
        <label>1</label>
    </ligand>
</feature>
<keyword evidence="11" id="KW-0575">Peroxidase</keyword>
<proteinExistence type="predicted"/>
<feature type="domain" description="Cytochrome c" evidence="10">
    <location>
        <begin position="210"/>
        <end position="359"/>
    </location>
</feature>
<dbReference type="InterPro" id="IPR004852">
    <property type="entry name" value="Di-haem_cyt_c_peroxidsae"/>
</dbReference>
<name>A0AAW9S7C4_9BACT</name>
<dbReference type="EC" id="1.11.1.5" evidence="11"/>
<comment type="cofactor">
    <cofactor evidence="8">
        <name>heme</name>
        <dbReference type="ChEBI" id="CHEBI:30413"/>
    </cofactor>
    <text evidence="8">Binds 2 heme groups.</text>
</comment>
<dbReference type="GO" id="GO:0004130">
    <property type="term" value="F:cytochrome-c peroxidase activity"/>
    <property type="evidence" value="ECO:0007669"/>
    <property type="project" value="UniProtKB-EC"/>
</dbReference>
<evidence type="ECO:0000259" key="10">
    <source>
        <dbReference type="PROSITE" id="PS51007"/>
    </source>
</evidence>
<dbReference type="InterPro" id="IPR026259">
    <property type="entry name" value="MauG/Cytc_peroxidase"/>
</dbReference>
<dbReference type="RefSeq" id="WP_346821625.1">
    <property type="nucleotide sequence ID" value="NZ_JBDKWZ010000007.1"/>
</dbReference>
<evidence type="ECO:0000256" key="3">
    <source>
        <dbReference type="ARBA" id="ARBA00022723"/>
    </source>
</evidence>
<feature type="binding site" description="covalent" evidence="8">
    <location>
        <position position="234"/>
    </location>
    <ligand>
        <name>heme c</name>
        <dbReference type="ChEBI" id="CHEBI:61717"/>
        <label>2</label>
    </ligand>
</feature>
<protein>
    <submittedName>
        <fullName evidence="11">Cytochrome c peroxidase</fullName>
        <ecNumber evidence="11">1.11.1.5</ecNumber>
    </submittedName>
</protein>
<keyword evidence="2 8" id="KW-0349">Heme</keyword>
<dbReference type="PROSITE" id="PS51007">
    <property type="entry name" value="CYTC"/>
    <property type="match status" value="2"/>
</dbReference>
<keyword evidence="5" id="KW-0574">Periplasm</keyword>
<dbReference type="Proteomes" id="UP001403385">
    <property type="component" value="Unassembled WGS sequence"/>
</dbReference>
<evidence type="ECO:0000256" key="1">
    <source>
        <dbReference type="ARBA" id="ARBA00004418"/>
    </source>
</evidence>
<evidence type="ECO:0000256" key="4">
    <source>
        <dbReference type="ARBA" id="ARBA00022729"/>
    </source>
</evidence>
<evidence type="ECO:0000256" key="8">
    <source>
        <dbReference type="PIRSR" id="PIRSR000294-1"/>
    </source>
</evidence>
<dbReference type="InterPro" id="IPR051395">
    <property type="entry name" value="Cytochrome_c_Peroxidase/MauG"/>
</dbReference>
<evidence type="ECO:0000256" key="2">
    <source>
        <dbReference type="ARBA" id="ARBA00022617"/>
    </source>
</evidence>
<keyword evidence="7 9" id="KW-0408">Iron</keyword>
<dbReference type="PANTHER" id="PTHR30600:SF10">
    <property type="entry name" value="BLL6722 PROTEIN"/>
    <property type="match status" value="1"/>
</dbReference>
<feature type="binding site" description="covalent" evidence="8">
    <location>
        <position position="81"/>
    </location>
    <ligand>
        <name>heme c</name>
        <dbReference type="ChEBI" id="CHEBI:61717"/>
        <label>1</label>
    </ligand>
</feature>
<gene>
    <name evidence="11" type="ORF">AAG747_13060</name>
</gene>
<comment type="PTM">
    <text evidence="8">Binds 2 heme groups per subunit.</text>
</comment>
<evidence type="ECO:0000256" key="9">
    <source>
        <dbReference type="PIRSR" id="PIRSR000294-2"/>
    </source>
</evidence>
<dbReference type="InterPro" id="IPR009056">
    <property type="entry name" value="Cyt_c-like_dom"/>
</dbReference>
<dbReference type="PANTHER" id="PTHR30600">
    <property type="entry name" value="CYTOCHROME C PEROXIDASE-RELATED"/>
    <property type="match status" value="1"/>
</dbReference>
<dbReference type="Gene3D" id="1.10.760.10">
    <property type="entry name" value="Cytochrome c-like domain"/>
    <property type="match status" value="2"/>
</dbReference>
<comment type="subcellular location">
    <subcellularLocation>
        <location evidence="1">Periplasm</location>
    </subcellularLocation>
</comment>
<evidence type="ECO:0000256" key="5">
    <source>
        <dbReference type="ARBA" id="ARBA00022764"/>
    </source>
</evidence>
<accession>A0AAW9S7C4</accession>
<feature type="binding site" description="covalent" evidence="8">
    <location>
        <position position="237"/>
    </location>
    <ligand>
        <name>heme c</name>
        <dbReference type="ChEBI" id="CHEBI:61717"/>
        <label>2</label>
    </ligand>
</feature>
<dbReference type="Pfam" id="PF03150">
    <property type="entry name" value="CCP_MauG"/>
    <property type="match status" value="1"/>
</dbReference>
<evidence type="ECO:0000313" key="12">
    <source>
        <dbReference type="Proteomes" id="UP001403385"/>
    </source>
</evidence>
<comment type="caution">
    <text evidence="11">The sequence shown here is derived from an EMBL/GenBank/DDBJ whole genome shotgun (WGS) entry which is preliminary data.</text>
</comment>
<sequence length="375" mass="42240">MQTKIYFITLLTSLVGISFYQCSSSDSEKETPNPKPLLDYPEYFGNSFLIPEDNPTDLSRVELGRMLFYEKKLSGDNSMSCASCHQQKQAFTDGKQFSTGIDGIKGSKNAMSIVNLLWQRKFFWNGRANSLEEQALIPIQDPIEMHQSLEGAINKLQGTELYPAKFKEAFGSETITAENIAKALAQFERTLISHNSKYDQYLKGTYKPTEEELLGINLFFTHPIPEIGLRGGNCGDCHLGALTSGDINDFQGFHNNGLDGETDLAPGLMTVTQQTYDRGKFKAPSLRNIALTAPYMHDGRFQSLEDVLEHYDEHIIKSETLDPLILEASNEPIHPGEPVKLFLTEKEKKAILAFLQMLTDHEFINDERFSNPFTK</sequence>
<keyword evidence="4" id="KW-0732">Signal</keyword>
<organism evidence="11 12">
    <name type="scientific">Rapidithrix thailandica</name>
    <dbReference type="NCBI Taxonomy" id="413964"/>
    <lineage>
        <taxon>Bacteria</taxon>
        <taxon>Pseudomonadati</taxon>
        <taxon>Bacteroidota</taxon>
        <taxon>Cytophagia</taxon>
        <taxon>Cytophagales</taxon>
        <taxon>Flammeovirgaceae</taxon>
        <taxon>Rapidithrix</taxon>
    </lineage>
</organism>
<dbReference type="GO" id="GO:0009055">
    <property type="term" value="F:electron transfer activity"/>
    <property type="evidence" value="ECO:0007669"/>
    <property type="project" value="InterPro"/>
</dbReference>
<evidence type="ECO:0000256" key="6">
    <source>
        <dbReference type="ARBA" id="ARBA00023002"/>
    </source>
</evidence>
<dbReference type="InterPro" id="IPR036909">
    <property type="entry name" value="Cyt_c-like_dom_sf"/>
</dbReference>
<dbReference type="PIRSF" id="PIRSF000294">
    <property type="entry name" value="Cytochrome-c_peroxidase"/>
    <property type="match status" value="1"/>
</dbReference>
<keyword evidence="3 9" id="KW-0479">Metal-binding</keyword>
<dbReference type="GO" id="GO:0042597">
    <property type="term" value="C:periplasmic space"/>
    <property type="evidence" value="ECO:0007669"/>
    <property type="project" value="UniProtKB-SubCell"/>
</dbReference>
<feature type="domain" description="Cytochrome c" evidence="10">
    <location>
        <begin position="59"/>
        <end position="160"/>
    </location>
</feature>
<reference evidence="11 12" key="1">
    <citation type="submission" date="2024-04" db="EMBL/GenBank/DDBJ databases">
        <title>Novel genus in family Flammeovirgaceae.</title>
        <authorList>
            <person name="Nguyen T.H."/>
            <person name="Vuong T.Q."/>
            <person name="Le H."/>
            <person name="Kim S.-G."/>
        </authorList>
    </citation>
    <scope>NUCLEOTIDE SEQUENCE [LARGE SCALE GENOMIC DNA]</scope>
    <source>
        <strain evidence="11 12">JCM 23209</strain>
    </source>
</reference>
<dbReference type="AlphaFoldDB" id="A0AAW9S7C4"/>